<feature type="binding site" evidence="8">
    <location>
        <position position="61"/>
    </location>
    <ligand>
        <name>beta-alanine</name>
        <dbReference type="ChEBI" id="CHEBI:57966"/>
    </ligand>
</feature>
<comment type="similarity">
    <text evidence="2 8">Belongs to the pantothenate synthetase family.</text>
</comment>
<dbReference type="GO" id="GO:0005829">
    <property type="term" value="C:cytosol"/>
    <property type="evidence" value="ECO:0007669"/>
    <property type="project" value="TreeGrafter"/>
</dbReference>
<keyword evidence="3 8" id="KW-0436">Ligase</keyword>
<dbReference type="EMBL" id="JRYR02000001">
    <property type="protein sequence ID" value="OHX65296.1"/>
    <property type="molecule type" value="Genomic_DNA"/>
</dbReference>
<keyword evidence="4 8" id="KW-0566">Pantothenate biosynthesis</keyword>
<feature type="binding site" evidence="8">
    <location>
        <position position="61"/>
    </location>
    <ligand>
        <name>(R)-pantoate</name>
        <dbReference type="ChEBI" id="CHEBI:15980"/>
    </ligand>
</feature>
<dbReference type="CDD" id="cd00560">
    <property type="entry name" value="PanC"/>
    <property type="match status" value="1"/>
</dbReference>
<comment type="pathway">
    <text evidence="1 8">Cofactor biosynthesis; (R)-pantothenate biosynthesis; (R)-pantothenate from (R)-pantoate and beta-alanine: step 1/1.</text>
</comment>
<dbReference type="PANTHER" id="PTHR21299:SF1">
    <property type="entry name" value="PANTOATE--BETA-ALANINE LIGASE"/>
    <property type="match status" value="1"/>
</dbReference>
<dbReference type="STRING" id="915059.NH26_02500"/>
<dbReference type="PANTHER" id="PTHR21299">
    <property type="entry name" value="CYTIDYLATE KINASE/PANTOATE-BETA-ALANINE LIGASE"/>
    <property type="match status" value="1"/>
</dbReference>
<feature type="binding site" evidence="8">
    <location>
        <begin position="188"/>
        <end position="191"/>
    </location>
    <ligand>
        <name>ATP</name>
        <dbReference type="ChEBI" id="CHEBI:30616"/>
    </ligand>
</feature>
<dbReference type="InterPro" id="IPR014729">
    <property type="entry name" value="Rossmann-like_a/b/a_fold"/>
</dbReference>
<dbReference type="Gene3D" id="3.40.50.620">
    <property type="entry name" value="HUPs"/>
    <property type="match status" value="1"/>
</dbReference>
<sequence length="285" mass="32329">MDVFDQVSTLKKFLNNCRKTNKSVGFVPTMGALHEGHLTLIKNSTKENEVTICSIFVNPTQFNNAIDLKHYPIQHEQDFKLLKDAGCSAVFLPSVEEMYPNGVSQKSMLAFNFGTLETRLEGAFRPGHFNGVGIVVSKLFHMVEPNKAYFGLKDLQQFLIIRKMVNDLSFPIDIKGIPTVREKSGLAMSSRNQRLTEEELSIAPYIYQTITEMKNMLSSNHSPKDVLEWGIDEINKNPSFHLEYLDIVKTDTLERVDDQHLPKSYAIVIASHLGKVRLIDNLLIE</sequence>
<dbReference type="AlphaFoldDB" id="A0A1S1YWA9"/>
<keyword evidence="5 8" id="KW-0547">Nucleotide-binding</keyword>
<keyword evidence="6 8" id="KW-0067">ATP-binding</keyword>
<reference evidence="9 10" key="1">
    <citation type="journal article" date="2012" name="Int. J. Syst. Evol. Microbiol.">
        <title>Flammeovirga pacifica sp. nov., isolated from deep-sea sediment.</title>
        <authorList>
            <person name="Xu H."/>
            <person name="Fu Y."/>
            <person name="Yang N."/>
            <person name="Ding Z."/>
            <person name="Lai Q."/>
            <person name="Zeng R."/>
        </authorList>
    </citation>
    <scope>NUCLEOTIDE SEQUENCE [LARGE SCALE GENOMIC DNA]</scope>
    <source>
        <strain evidence="10">DSM 24597 / LMG 26175 / WPAGA1</strain>
    </source>
</reference>
<evidence type="ECO:0000256" key="1">
    <source>
        <dbReference type="ARBA" id="ARBA00004990"/>
    </source>
</evidence>
<protein>
    <recommendedName>
        <fullName evidence="8">Pantothenate synthetase</fullName>
        <shortName evidence="8">PS</shortName>
        <ecNumber evidence="8">6.3.2.1</ecNumber>
    </recommendedName>
    <alternativeName>
        <fullName evidence="8">Pantoate--beta-alanine ligase</fullName>
    </alternativeName>
    <alternativeName>
        <fullName evidence="8">Pantoate-activating enzyme</fullName>
    </alternativeName>
</protein>
<gene>
    <name evidence="8" type="primary">panC</name>
    <name evidence="9" type="ORF">NH26_02500</name>
</gene>
<dbReference type="RefSeq" id="WP_044223837.1">
    <property type="nucleotide sequence ID" value="NZ_JRYR02000001.1"/>
</dbReference>
<feature type="binding site" evidence="8">
    <location>
        <begin position="30"/>
        <end position="37"/>
    </location>
    <ligand>
        <name>ATP</name>
        <dbReference type="ChEBI" id="CHEBI:30616"/>
    </ligand>
</feature>
<comment type="caution">
    <text evidence="9">The sequence shown here is derived from an EMBL/GenBank/DDBJ whole genome shotgun (WGS) entry which is preliminary data.</text>
</comment>
<dbReference type="HAMAP" id="MF_00158">
    <property type="entry name" value="PanC"/>
    <property type="match status" value="1"/>
</dbReference>
<organism evidence="9 10">
    <name type="scientific">Flammeovirga pacifica</name>
    <dbReference type="NCBI Taxonomy" id="915059"/>
    <lineage>
        <taxon>Bacteria</taxon>
        <taxon>Pseudomonadati</taxon>
        <taxon>Bacteroidota</taxon>
        <taxon>Cytophagia</taxon>
        <taxon>Cytophagales</taxon>
        <taxon>Flammeovirgaceae</taxon>
        <taxon>Flammeovirga</taxon>
    </lineage>
</organism>
<dbReference type="GO" id="GO:0005524">
    <property type="term" value="F:ATP binding"/>
    <property type="evidence" value="ECO:0007669"/>
    <property type="project" value="UniProtKB-KW"/>
</dbReference>
<evidence type="ECO:0000256" key="2">
    <source>
        <dbReference type="ARBA" id="ARBA00009256"/>
    </source>
</evidence>
<proteinExistence type="inferred from homology"/>
<dbReference type="NCBIfam" id="TIGR00018">
    <property type="entry name" value="panC"/>
    <property type="match status" value="1"/>
</dbReference>
<evidence type="ECO:0000256" key="6">
    <source>
        <dbReference type="ARBA" id="ARBA00022840"/>
    </source>
</evidence>
<name>A0A1S1YWA9_FLAPC</name>
<comment type="subcellular location">
    <subcellularLocation>
        <location evidence="8">Cytoplasm</location>
    </subcellularLocation>
</comment>
<feature type="binding site" evidence="8">
    <location>
        <position position="157"/>
    </location>
    <ligand>
        <name>(R)-pantoate</name>
        <dbReference type="ChEBI" id="CHEBI:15980"/>
    </ligand>
</feature>
<dbReference type="FunFam" id="3.40.50.620:FF:000013">
    <property type="entry name" value="Pantothenate synthetase"/>
    <property type="match status" value="1"/>
</dbReference>
<comment type="function">
    <text evidence="8">Catalyzes the condensation of pantoate with beta-alanine in an ATP-dependent reaction via a pantoyl-adenylate intermediate.</text>
</comment>
<comment type="subunit">
    <text evidence="8">Homodimer.</text>
</comment>
<dbReference type="UniPathway" id="UPA00028">
    <property type="reaction ID" value="UER00005"/>
</dbReference>
<dbReference type="GO" id="GO:0015940">
    <property type="term" value="P:pantothenate biosynthetic process"/>
    <property type="evidence" value="ECO:0007669"/>
    <property type="project" value="UniProtKB-UniRule"/>
</dbReference>
<evidence type="ECO:0000313" key="10">
    <source>
        <dbReference type="Proteomes" id="UP000179797"/>
    </source>
</evidence>
<dbReference type="Gene3D" id="3.30.1300.10">
    <property type="entry name" value="Pantoate-beta-alanine ligase, C-terminal domain"/>
    <property type="match status" value="1"/>
</dbReference>
<dbReference type="InterPro" id="IPR042176">
    <property type="entry name" value="Pantoate_ligase_C"/>
</dbReference>
<dbReference type="EC" id="6.3.2.1" evidence="8"/>
<evidence type="ECO:0000256" key="8">
    <source>
        <dbReference type="HAMAP-Rule" id="MF_00158"/>
    </source>
</evidence>
<keyword evidence="8" id="KW-0963">Cytoplasm</keyword>
<evidence type="ECO:0000256" key="4">
    <source>
        <dbReference type="ARBA" id="ARBA00022655"/>
    </source>
</evidence>
<evidence type="ECO:0000256" key="7">
    <source>
        <dbReference type="ARBA" id="ARBA00048258"/>
    </source>
</evidence>
<keyword evidence="10" id="KW-1185">Reference proteome</keyword>
<dbReference type="Pfam" id="PF02569">
    <property type="entry name" value="Pantoate_ligase"/>
    <property type="match status" value="1"/>
</dbReference>
<evidence type="ECO:0000256" key="5">
    <source>
        <dbReference type="ARBA" id="ARBA00022741"/>
    </source>
</evidence>
<feature type="binding site" evidence="8">
    <location>
        <position position="180"/>
    </location>
    <ligand>
        <name>ATP</name>
        <dbReference type="ChEBI" id="CHEBI:30616"/>
    </ligand>
</feature>
<comment type="catalytic activity">
    <reaction evidence="7 8">
        <text>(R)-pantoate + beta-alanine + ATP = (R)-pantothenate + AMP + diphosphate + H(+)</text>
        <dbReference type="Rhea" id="RHEA:10912"/>
        <dbReference type="ChEBI" id="CHEBI:15378"/>
        <dbReference type="ChEBI" id="CHEBI:15980"/>
        <dbReference type="ChEBI" id="CHEBI:29032"/>
        <dbReference type="ChEBI" id="CHEBI:30616"/>
        <dbReference type="ChEBI" id="CHEBI:33019"/>
        <dbReference type="ChEBI" id="CHEBI:57966"/>
        <dbReference type="ChEBI" id="CHEBI:456215"/>
        <dbReference type="EC" id="6.3.2.1"/>
    </reaction>
</comment>
<dbReference type="OrthoDB" id="9773087at2"/>
<dbReference type="SUPFAM" id="SSF52374">
    <property type="entry name" value="Nucleotidylyl transferase"/>
    <property type="match status" value="1"/>
</dbReference>
<dbReference type="Proteomes" id="UP000179797">
    <property type="component" value="Unassembled WGS sequence"/>
</dbReference>
<feature type="active site" description="Proton donor" evidence="8">
    <location>
        <position position="37"/>
    </location>
</feature>
<dbReference type="GO" id="GO:0004592">
    <property type="term" value="F:pantoate-beta-alanine ligase activity"/>
    <property type="evidence" value="ECO:0007669"/>
    <property type="project" value="UniProtKB-UniRule"/>
</dbReference>
<feature type="binding site" evidence="8">
    <location>
        <begin position="151"/>
        <end position="154"/>
    </location>
    <ligand>
        <name>ATP</name>
        <dbReference type="ChEBI" id="CHEBI:30616"/>
    </ligand>
</feature>
<comment type="miscellaneous">
    <text evidence="8">The reaction proceeds by a bi uni uni bi ping pong mechanism.</text>
</comment>
<accession>A0A1S1YWA9</accession>
<dbReference type="InterPro" id="IPR003721">
    <property type="entry name" value="Pantoate_ligase"/>
</dbReference>
<evidence type="ECO:0000256" key="3">
    <source>
        <dbReference type="ARBA" id="ARBA00022598"/>
    </source>
</evidence>
<evidence type="ECO:0000313" key="9">
    <source>
        <dbReference type="EMBL" id="OHX65296.1"/>
    </source>
</evidence>